<dbReference type="HOGENOM" id="CLU_2679953_0_0_10"/>
<sequence>MLEKKILIAGLPDAGKSTYIAALNGVMSQEGDFCLTPADKASEWVYVNELTKNGCNVKSWDIQLMEKPSLLNGL</sequence>
<evidence type="ECO:0000313" key="1">
    <source>
        <dbReference type="EMBL" id="EIY31834.1"/>
    </source>
</evidence>
<name>I9FEX5_9BACT</name>
<dbReference type="OrthoDB" id="9758793at2"/>
<dbReference type="PATRIC" id="fig|997876.3.peg.3194"/>
<dbReference type="AlphaFoldDB" id="I9FEX5"/>
<comment type="caution">
    <text evidence="1">The sequence shown here is derived from an EMBL/GenBank/DDBJ whole genome shotgun (WGS) entry which is preliminary data.</text>
</comment>
<keyword evidence="2" id="KW-1185">Reference proteome</keyword>
<dbReference type="Proteomes" id="UP000005974">
    <property type="component" value="Unassembled WGS sequence"/>
</dbReference>
<dbReference type="EMBL" id="AGXJ01000057">
    <property type="protein sequence ID" value="EIY31834.1"/>
    <property type="molecule type" value="Genomic_DNA"/>
</dbReference>
<accession>I9FEX5</accession>
<organism evidence="1 2">
    <name type="scientific">Phocaeicola dorei CL02T12C06</name>
    <dbReference type="NCBI Taxonomy" id="997876"/>
    <lineage>
        <taxon>Bacteria</taxon>
        <taxon>Pseudomonadati</taxon>
        <taxon>Bacteroidota</taxon>
        <taxon>Bacteroidia</taxon>
        <taxon>Bacteroidales</taxon>
        <taxon>Bacteroidaceae</taxon>
        <taxon>Phocaeicola</taxon>
    </lineage>
</organism>
<dbReference type="InterPro" id="IPR027417">
    <property type="entry name" value="P-loop_NTPase"/>
</dbReference>
<proteinExistence type="predicted"/>
<dbReference type="SUPFAM" id="SSF52540">
    <property type="entry name" value="P-loop containing nucleoside triphosphate hydrolases"/>
    <property type="match status" value="1"/>
</dbReference>
<evidence type="ECO:0000313" key="2">
    <source>
        <dbReference type="Proteomes" id="UP000005974"/>
    </source>
</evidence>
<protein>
    <submittedName>
        <fullName evidence="1">Uncharacterized protein</fullName>
    </submittedName>
</protein>
<reference evidence="1 2" key="1">
    <citation type="submission" date="2012-02" db="EMBL/GenBank/DDBJ databases">
        <title>The Genome Sequence of Bacteroides dorei CL02T12C06.</title>
        <authorList>
            <consortium name="The Broad Institute Genome Sequencing Platform"/>
            <person name="Earl A."/>
            <person name="Ward D."/>
            <person name="Feldgarden M."/>
            <person name="Gevers D."/>
            <person name="Zitomersky N.L."/>
            <person name="Coyne M.J."/>
            <person name="Comstock L.E."/>
            <person name="Young S.K."/>
            <person name="Zeng Q."/>
            <person name="Gargeya S."/>
            <person name="Fitzgerald M."/>
            <person name="Haas B."/>
            <person name="Abouelleil A."/>
            <person name="Alvarado L."/>
            <person name="Arachchi H.M."/>
            <person name="Berlin A."/>
            <person name="Chapman S.B."/>
            <person name="Gearin G."/>
            <person name="Goldberg J."/>
            <person name="Griggs A."/>
            <person name="Gujja S."/>
            <person name="Hansen M."/>
            <person name="Heiman D."/>
            <person name="Howarth C."/>
            <person name="Larimer J."/>
            <person name="Lui A."/>
            <person name="MacDonald P.J.P."/>
            <person name="McCowen C."/>
            <person name="Montmayeur A."/>
            <person name="Murphy C."/>
            <person name="Neiman D."/>
            <person name="Pearson M."/>
            <person name="Priest M."/>
            <person name="Roberts A."/>
            <person name="Saif S."/>
            <person name="Shea T."/>
            <person name="Sisk P."/>
            <person name="Stolte C."/>
            <person name="Sykes S."/>
            <person name="Wortman J."/>
            <person name="Nusbaum C."/>
            <person name="Birren B."/>
        </authorList>
    </citation>
    <scope>NUCLEOTIDE SEQUENCE [LARGE SCALE GENOMIC DNA]</scope>
    <source>
        <strain evidence="1 2">CL02T12C06</strain>
    </source>
</reference>
<dbReference type="RefSeq" id="WP_007851351.1">
    <property type="nucleotide sequence ID" value="NZ_JH724135.1"/>
</dbReference>
<gene>
    <name evidence="1" type="ORF">HMPREF1064_03070</name>
</gene>